<dbReference type="STRING" id="1122934.SAMN02745691_01410"/>
<feature type="signal peptide" evidence="1">
    <location>
        <begin position="1"/>
        <end position="22"/>
    </location>
</feature>
<dbReference type="AlphaFoldDB" id="A0A1M6GWB7"/>
<evidence type="ECO:0000313" key="3">
    <source>
        <dbReference type="Proteomes" id="UP000184342"/>
    </source>
</evidence>
<name>A0A1M6GWB7_9FIRM</name>
<proteinExistence type="predicted"/>
<dbReference type="Proteomes" id="UP000184342">
    <property type="component" value="Unassembled WGS sequence"/>
</dbReference>
<accession>A0A1M6GWB7</accession>
<keyword evidence="1" id="KW-0732">Signal</keyword>
<dbReference type="EMBL" id="FQYT01000013">
    <property type="protein sequence ID" value="SHJ14200.1"/>
    <property type="molecule type" value="Genomic_DNA"/>
</dbReference>
<organism evidence="2 3">
    <name type="scientific">Parasporobacterium paucivorans DSM 15970</name>
    <dbReference type="NCBI Taxonomy" id="1122934"/>
    <lineage>
        <taxon>Bacteria</taxon>
        <taxon>Bacillati</taxon>
        <taxon>Bacillota</taxon>
        <taxon>Clostridia</taxon>
        <taxon>Lachnospirales</taxon>
        <taxon>Lachnospiraceae</taxon>
        <taxon>Parasporobacterium</taxon>
    </lineage>
</organism>
<keyword evidence="3" id="KW-1185">Reference proteome</keyword>
<evidence type="ECO:0000313" key="2">
    <source>
        <dbReference type="EMBL" id="SHJ14200.1"/>
    </source>
</evidence>
<gene>
    <name evidence="2" type="ORF">SAMN02745691_01410</name>
</gene>
<feature type="chain" id="PRO_5013110542" evidence="1">
    <location>
        <begin position="23"/>
        <end position="176"/>
    </location>
</feature>
<reference evidence="2 3" key="1">
    <citation type="submission" date="2016-11" db="EMBL/GenBank/DDBJ databases">
        <authorList>
            <person name="Jaros S."/>
            <person name="Januszkiewicz K."/>
            <person name="Wedrychowicz H."/>
        </authorList>
    </citation>
    <scope>NUCLEOTIDE SEQUENCE [LARGE SCALE GENOMIC DNA]</scope>
    <source>
        <strain evidence="2 3">DSM 15970</strain>
    </source>
</reference>
<evidence type="ECO:0000256" key="1">
    <source>
        <dbReference type="SAM" id="SignalP"/>
    </source>
</evidence>
<sequence length="176" mass="19217">MGIAFIAAMALLLPVLAVPVFAEEICVDPNCGEYCCCITNETATGANSWIDGTGTRILPKGNWFMYNYYNGSRSTYPLQAGNPVGGQCLVGIFTVVSLGGNMYRIDYNMAQGIEMNGEVYNVSIIDEHLGISNTMNFTGAPGIDDNKDFGVPFYDADGAFYIFAHFGLALEWAWWL</sequence>
<protein>
    <submittedName>
        <fullName evidence="2">Uncharacterized protein</fullName>
    </submittedName>
</protein>